<dbReference type="SMART" id="SM00091">
    <property type="entry name" value="PAS"/>
    <property type="match status" value="4"/>
</dbReference>
<dbReference type="Pfam" id="PF01590">
    <property type="entry name" value="GAF"/>
    <property type="match status" value="1"/>
</dbReference>
<dbReference type="EMBL" id="JBHUFD010000001">
    <property type="protein sequence ID" value="MFD1871110.1"/>
    <property type="molecule type" value="Genomic_DNA"/>
</dbReference>
<dbReference type="InterPro" id="IPR013656">
    <property type="entry name" value="PAS_4"/>
</dbReference>
<dbReference type="NCBIfam" id="TIGR00229">
    <property type="entry name" value="sensory_box"/>
    <property type="match status" value="2"/>
</dbReference>
<gene>
    <name evidence="5" type="ORF">ACFSDX_01630</name>
</gene>
<feature type="coiled-coil region" evidence="1">
    <location>
        <begin position="674"/>
        <end position="709"/>
    </location>
</feature>
<feature type="domain" description="PAS" evidence="3">
    <location>
        <begin position="24"/>
        <end position="91"/>
    </location>
</feature>
<evidence type="ECO:0000259" key="2">
    <source>
        <dbReference type="SMART" id="SM00065"/>
    </source>
</evidence>
<dbReference type="PANTHER" id="PTHR44757:SF2">
    <property type="entry name" value="BIOFILM ARCHITECTURE MAINTENANCE PROTEIN MBAA"/>
    <property type="match status" value="1"/>
</dbReference>
<evidence type="ECO:0000259" key="3">
    <source>
        <dbReference type="SMART" id="SM00091"/>
    </source>
</evidence>
<dbReference type="SMART" id="SM00086">
    <property type="entry name" value="PAC"/>
    <property type="match status" value="2"/>
</dbReference>
<proteinExistence type="predicted"/>
<dbReference type="Gene3D" id="3.30.450.40">
    <property type="match status" value="1"/>
</dbReference>
<dbReference type="Proteomes" id="UP001597197">
    <property type="component" value="Unassembled WGS sequence"/>
</dbReference>
<accession>A0ABW4QP33</accession>
<dbReference type="Gene3D" id="3.30.450.20">
    <property type="entry name" value="PAS domain"/>
    <property type="match status" value="6"/>
</dbReference>
<name>A0ABW4QP33_9BACT</name>
<dbReference type="Gene3D" id="3.30.565.10">
    <property type="entry name" value="Histidine kinase-like ATPase, C-terminal domain"/>
    <property type="match status" value="1"/>
</dbReference>
<dbReference type="InterPro" id="IPR035965">
    <property type="entry name" value="PAS-like_dom_sf"/>
</dbReference>
<dbReference type="SUPFAM" id="SSF55781">
    <property type="entry name" value="GAF domain-like"/>
    <property type="match status" value="1"/>
</dbReference>
<feature type="domain" description="PAS" evidence="3">
    <location>
        <begin position="834"/>
        <end position="901"/>
    </location>
</feature>
<dbReference type="SMART" id="SM00065">
    <property type="entry name" value="GAF"/>
    <property type="match status" value="1"/>
</dbReference>
<reference evidence="6" key="1">
    <citation type="journal article" date="2019" name="Int. J. Syst. Evol. Microbiol.">
        <title>The Global Catalogue of Microorganisms (GCM) 10K type strain sequencing project: providing services to taxonomists for standard genome sequencing and annotation.</title>
        <authorList>
            <consortium name="The Broad Institute Genomics Platform"/>
            <consortium name="The Broad Institute Genome Sequencing Center for Infectious Disease"/>
            <person name="Wu L."/>
            <person name="Ma J."/>
        </authorList>
    </citation>
    <scope>NUCLEOTIDE SEQUENCE [LARGE SCALE GENOMIC DNA]</scope>
    <source>
        <strain evidence="6">CGMCC 1.15795</strain>
    </source>
</reference>
<sequence>MDPSANVVVEQSYSLACPSLAPDFSAGHLLDALPWGVLVLDEQRRIRCVNQQAAQWCGTLPETLFGRPLLEAGLPLALRAALLQLLEPGAAQPREVYLPQPERWITLSATRQPSGWVLYAHDVTPQKQREQQYQTLADNTPDVLTRWTPDLRLGYANAAFTAKTGQPVNALLGRTFAEMGASADITGPYMAALQRVFDTGQPQEHYNPFLGPHGPRYFYSRLVPELRDGQVATVLAIARDITELQQTQTETLRLQRELTQRTADQYHTLFHTMDQGFCVLEILFDEAGQQALDFRYLALNPVFVQQSGLPEGAQGSTARELLPNLEPFWFDTYGRVARTGEPVRVEHYVPQVSRWFDVQAFRLGAPGAHHVAVLFSDITARKRREADLGFLADVSQELVGLTSIAETMASLSHKIGVYFGVPRVHLAAIDEAAQTAVVTHEWHAADLPDLVDQRVHRLGDFVTDAFQRAARAEEILIICNTRTDARTDDAAYARQGIRAFVTAPYVRNGQWLALLSISDAAPRDWPAGDVDLLRELTARIWTRLERARAEEALARSEEKYRVLFDSINEGFATLEVLFDAAGQATDYRILELNQAYEKMTGMPPTVVGRRVRELVPDVEAAMVRRYGEVVRTGEPIRYEQHVAGLGRWFDVYAYPLDGPAPHRVALLFTNITARKQAEEALRLAQESHRQELEQQVAARTQELQQSRHLLQTVFDASPTAIVVMRILRDAASRPEDFEILIFNEFNKQVVGRDDIVGQRFTAMFPQTVPTGILARLLAVATTGEPADFEQWYDGEGMQHWFRHIVVRQDGLLVLTSEVITPRKQAEQERTRNLRLLEQAEAVAGLGSWDFDLLSGQFLWSEGMYQLFGLPLGQAIAPGIYLGYVVAEDRPQAERLVHCLTTGSDCFEETLRLRVGEQVKTVRVKSVVLHDEAGQPARVLGVDLDISELHRLEADNLRLRLTQQQALFEAVQAAQEEERRRMAESLHNGIGQLLYATKLRLDQLHAPVLHTLPALAAARNEADKLLGEAIRQTRTLSHELVPVVLEEFGLAAALRDIAGKMSTPQLRLRSHVLLDEAAAPLAPALQMALYRMAQELAQNIVKHALGATEASLELETMPGAVLLRAEDNGPGFGSANRPGLGLRSIRDRVALLRGQVETGTVPLSGAYVRIRIPLPDFPTL</sequence>
<keyword evidence="6" id="KW-1185">Reference proteome</keyword>
<dbReference type="PANTHER" id="PTHR44757">
    <property type="entry name" value="DIGUANYLATE CYCLASE DGCP"/>
    <property type="match status" value="1"/>
</dbReference>
<dbReference type="InterPro" id="IPR052155">
    <property type="entry name" value="Biofilm_reg_signaling"/>
</dbReference>
<dbReference type="CDD" id="cd16917">
    <property type="entry name" value="HATPase_UhpB-NarQ-NarX-like"/>
    <property type="match status" value="1"/>
</dbReference>
<feature type="domain" description="GAF" evidence="2">
    <location>
        <begin position="403"/>
        <end position="554"/>
    </location>
</feature>
<dbReference type="InterPro" id="IPR003018">
    <property type="entry name" value="GAF"/>
</dbReference>
<organism evidence="5 6">
    <name type="scientific">Hymenobacter bucti</name>
    <dbReference type="NCBI Taxonomy" id="1844114"/>
    <lineage>
        <taxon>Bacteria</taxon>
        <taxon>Pseudomonadati</taxon>
        <taxon>Bacteroidota</taxon>
        <taxon>Cytophagia</taxon>
        <taxon>Cytophagales</taxon>
        <taxon>Hymenobacteraceae</taxon>
        <taxon>Hymenobacter</taxon>
    </lineage>
</organism>
<feature type="domain" description="Histidine kinase/HSP90-like ATPase" evidence="4">
    <location>
        <begin position="1083"/>
        <end position="1175"/>
    </location>
</feature>
<dbReference type="InterPro" id="IPR001610">
    <property type="entry name" value="PAC"/>
</dbReference>
<evidence type="ECO:0000256" key="1">
    <source>
        <dbReference type="SAM" id="Coils"/>
    </source>
</evidence>
<feature type="domain" description="PAS" evidence="3">
    <location>
        <begin position="558"/>
        <end position="632"/>
    </location>
</feature>
<dbReference type="InterPro" id="IPR003594">
    <property type="entry name" value="HATPase_dom"/>
</dbReference>
<dbReference type="SMART" id="SM00387">
    <property type="entry name" value="HATPase_c"/>
    <property type="match status" value="1"/>
</dbReference>
<dbReference type="CDD" id="cd00130">
    <property type="entry name" value="PAS"/>
    <property type="match status" value="1"/>
</dbReference>
<keyword evidence="1" id="KW-0175">Coiled coil</keyword>
<dbReference type="InterPro" id="IPR036890">
    <property type="entry name" value="HATPase_C_sf"/>
</dbReference>
<evidence type="ECO:0000313" key="5">
    <source>
        <dbReference type="EMBL" id="MFD1871110.1"/>
    </source>
</evidence>
<evidence type="ECO:0000259" key="4">
    <source>
        <dbReference type="SMART" id="SM00387"/>
    </source>
</evidence>
<dbReference type="SUPFAM" id="SSF55785">
    <property type="entry name" value="PYP-like sensor domain (PAS domain)"/>
    <property type="match status" value="6"/>
</dbReference>
<dbReference type="InterPro" id="IPR000014">
    <property type="entry name" value="PAS"/>
</dbReference>
<dbReference type="Gene3D" id="1.20.5.1930">
    <property type="match status" value="1"/>
</dbReference>
<comment type="caution">
    <text evidence="5">The sequence shown here is derived from an EMBL/GenBank/DDBJ whole genome shotgun (WGS) entry which is preliminary data.</text>
</comment>
<dbReference type="Pfam" id="PF02518">
    <property type="entry name" value="HATPase_c"/>
    <property type="match status" value="1"/>
</dbReference>
<evidence type="ECO:0000313" key="6">
    <source>
        <dbReference type="Proteomes" id="UP001597197"/>
    </source>
</evidence>
<dbReference type="InterPro" id="IPR029016">
    <property type="entry name" value="GAF-like_dom_sf"/>
</dbReference>
<protein>
    <submittedName>
        <fullName evidence="5">PAS domain-containing protein</fullName>
    </submittedName>
</protein>
<dbReference type="RefSeq" id="WP_382311447.1">
    <property type="nucleotide sequence ID" value="NZ_JBHUFD010000001.1"/>
</dbReference>
<dbReference type="SUPFAM" id="SSF55874">
    <property type="entry name" value="ATPase domain of HSP90 chaperone/DNA topoisomerase II/histidine kinase"/>
    <property type="match status" value="1"/>
</dbReference>
<dbReference type="Pfam" id="PF08448">
    <property type="entry name" value="PAS_4"/>
    <property type="match status" value="3"/>
</dbReference>
<feature type="domain" description="PAS" evidence="3">
    <location>
        <begin position="131"/>
        <end position="198"/>
    </location>
</feature>